<evidence type="ECO:0000313" key="6">
    <source>
        <dbReference type="Proteomes" id="UP000277811"/>
    </source>
</evidence>
<dbReference type="EMBL" id="UPPP01000093">
    <property type="protein sequence ID" value="VBB08545.1"/>
    <property type="molecule type" value="Genomic_DNA"/>
</dbReference>
<dbReference type="CDD" id="cd07377">
    <property type="entry name" value="WHTH_GntR"/>
    <property type="match status" value="1"/>
</dbReference>
<dbReference type="SUPFAM" id="SSF64288">
    <property type="entry name" value="Chorismate lyase-like"/>
    <property type="match status" value="1"/>
</dbReference>
<dbReference type="AlphaFoldDB" id="A0A498RC28"/>
<organism evidence="5 6">
    <name type="scientific">Lucifera butyrica</name>
    <dbReference type="NCBI Taxonomy" id="1351585"/>
    <lineage>
        <taxon>Bacteria</taxon>
        <taxon>Bacillati</taxon>
        <taxon>Bacillota</taxon>
        <taxon>Negativicutes</taxon>
        <taxon>Veillonellales</taxon>
        <taxon>Veillonellaceae</taxon>
        <taxon>Lucifera</taxon>
    </lineage>
</organism>
<dbReference type="Pfam" id="PF00392">
    <property type="entry name" value="GntR"/>
    <property type="match status" value="1"/>
</dbReference>
<dbReference type="PANTHER" id="PTHR44846:SF1">
    <property type="entry name" value="MANNOSYL-D-GLYCERATE TRANSPORT_METABOLISM SYSTEM REPRESSOR MNGR-RELATED"/>
    <property type="match status" value="1"/>
</dbReference>
<dbReference type="Gene3D" id="3.40.1410.10">
    <property type="entry name" value="Chorismate lyase-like"/>
    <property type="match status" value="1"/>
</dbReference>
<keyword evidence="1" id="KW-0805">Transcription regulation</keyword>
<protein>
    <submittedName>
        <fullName evidence="5">Transcription regulator hth gntr</fullName>
    </submittedName>
</protein>
<evidence type="ECO:0000259" key="4">
    <source>
        <dbReference type="PROSITE" id="PS50949"/>
    </source>
</evidence>
<dbReference type="SUPFAM" id="SSF46785">
    <property type="entry name" value="Winged helix' DNA-binding domain"/>
    <property type="match status" value="1"/>
</dbReference>
<evidence type="ECO:0000256" key="3">
    <source>
        <dbReference type="ARBA" id="ARBA00023163"/>
    </source>
</evidence>
<dbReference type="InterPro" id="IPR011663">
    <property type="entry name" value="UTRA"/>
</dbReference>
<dbReference type="SMART" id="SM00866">
    <property type="entry name" value="UTRA"/>
    <property type="match status" value="1"/>
</dbReference>
<dbReference type="InterPro" id="IPR036388">
    <property type="entry name" value="WH-like_DNA-bd_sf"/>
</dbReference>
<dbReference type="InterPro" id="IPR000524">
    <property type="entry name" value="Tscrpt_reg_HTH_GntR"/>
</dbReference>
<sequence length="240" mass="28273">MQIDKMSRIPLYCQLMEILIQDIQKNMKEDDRLPSEREICEMYNVSRATVRQAMQEMERDGYICRSHGKGTFVASQRVNQELLKFYSFTEEMKKLGKIPSSRVLSFEVMGCSKKIADKLSVKDGSMVYKMLRLRLADNKPMMIERTYLPYERFPGLTRELFEKTAMYDIFTQKYGVKFTSAKEKFQSVNTSEEEAKYLQVAKEIPSLKIERYTFESEKVIEYTISIARGDKFEYCITLQK</sequence>
<gene>
    <name evidence="5" type="ORF">LUCI_3823</name>
</gene>
<dbReference type="GO" id="GO:0003700">
    <property type="term" value="F:DNA-binding transcription factor activity"/>
    <property type="evidence" value="ECO:0007669"/>
    <property type="project" value="InterPro"/>
</dbReference>
<dbReference type="Pfam" id="PF07702">
    <property type="entry name" value="UTRA"/>
    <property type="match status" value="1"/>
</dbReference>
<feature type="domain" description="HTH gntR-type" evidence="4">
    <location>
        <begin position="9"/>
        <end position="76"/>
    </location>
</feature>
<dbReference type="Proteomes" id="UP000277811">
    <property type="component" value="Unassembled WGS sequence"/>
</dbReference>
<proteinExistence type="predicted"/>
<dbReference type="InterPro" id="IPR036390">
    <property type="entry name" value="WH_DNA-bd_sf"/>
</dbReference>
<keyword evidence="6" id="KW-1185">Reference proteome</keyword>
<keyword evidence="2" id="KW-0238">DNA-binding</keyword>
<reference evidence="5 6" key="1">
    <citation type="submission" date="2018-06" db="EMBL/GenBank/DDBJ databases">
        <authorList>
            <person name="Strepis N."/>
        </authorList>
    </citation>
    <scope>NUCLEOTIDE SEQUENCE [LARGE SCALE GENOMIC DNA]</scope>
    <source>
        <strain evidence="5">LUCI</strain>
    </source>
</reference>
<dbReference type="InterPro" id="IPR050679">
    <property type="entry name" value="Bact_HTH_transcr_reg"/>
</dbReference>
<evidence type="ECO:0000313" key="5">
    <source>
        <dbReference type="EMBL" id="VBB08545.1"/>
    </source>
</evidence>
<dbReference type="PRINTS" id="PR00035">
    <property type="entry name" value="HTHGNTR"/>
</dbReference>
<keyword evidence="3" id="KW-0804">Transcription</keyword>
<dbReference type="GO" id="GO:0003677">
    <property type="term" value="F:DNA binding"/>
    <property type="evidence" value="ECO:0007669"/>
    <property type="project" value="UniProtKB-KW"/>
</dbReference>
<dbReference type="Gene3D" id="1.10.10.10">
    <property type="entry name" value="Winged helix-like DNA-binding domain superfamily/Winged helix DNA-binding domain"/>
    <property type="match status" value="1"/>
</dbReference>
<dbReference type="PROSITE" id="PS50949">
    <property type="entry name" value="HTH_GNTR"/>
    <property type="match status" value="1"/>
</dbReference>
<dbReference type="PANTHER" id="PTHR44846">
    <property type="entry name" value="MANNOSYL-D-GLYCERATE TRANSPORT/METABOLISM SYSTEM REPRESSOR MNGR-RELATED"/>
    <property type="match status" value="1"/>
</dbReference>
<dbReference type="GO" id="GO:0045892">
    <property type="term" value="P:negative regulation of DNA-templated transcription"/>
    <property type="evidence" value="ECO:0007669"/>
    <property type="project" value="TreeGrafter"/>
</dbReference>
<dbReference type="SMART" id="SM00345">
    <property type="entry name" value="HTH_GNTR"/>
    <property type="match status" value="1"/>
</dbReference>
<accession>A0A498RC28</accession>
<name>A0A498RC28_9FIRM</name>
<evidence type="ECO:0000256" key="2">
    <source>
        <dbReference type="ARBA" id="ARBA00023125"/>
    </source>
</evidence>
<dbReference type="InterPro" id="IPR028978">
    <property type="entry name" value="Chorismate_lyase_/UTRA_dom_sf"/>
</dbReference>
<evidence type="ECO:0000256" key="1">
    <source>
        <dbReference type="ARBA" id="ARBA00023015"/>
    </source>
</evidence>